<dbReference type="RefSeq" id="WP_205088081.1">
    <property type="nucleotide sequence ID" value="NZ_JACJLA010000012.1"/>
</dbReference>
<dbReference type="SMART" id="SM00530">
    <property type="entry name" value="HTH_XRE"/>
    <property type="match status" value="1"/>
</dbReference>
<sequence length="74" mass="8242">MYSQLNNFQKVLLKARLEQGLSAYRLSQISGVNRKTILDIEAGAWPNLKTVEMLCSALKISFVINGVQSTKQKG</sequence>
<dbReference type="InterPro" id="IPR001387">
    <property type="entry name" value="Cro/C1-type_HTH"/>
</dbReference>
<protein>
    <submittedName>
        <fullName evidence="2">Helix-turn-helix transcriptional regulator</fullName>
    </submittedName>
</protein>
<dbReference type="Gene3D" id="1.10.260.40">
    <property type="entry name" value="lambda repressor-like DNA-binding domains"/>
    <property type="match status" value="1"/>
</dbReference>
<dbReference type="Pfam" id="PF01381">
    <property type="entry name" value="HTH_3"/>
    <property type="match status" value="1"/>
</dbReference>
<dbReference type="SUPFAM" id="SSF47413">
    <property type="entry name" value="lambda repressor-like DNA-binding domains"/>
    <property type="match status" value="1"/>
</dbReference>
<evidence type="ECO:0000259" key="1">
    <source>
        <dbReference type="PROSITE" id="PS50943"/>
    </source>
</evidence>
<reference evidence="2 3" key="1">
    <citation type="journal article" date="2021" name="Sci. Rep.">
        <title>The distribution of antibiotic resistance genes in chicken gut microbiota commensals.</title>
        <authorList>
            <person name="Juricova H."/>
            <person name="Matiasovicova J."/>
            <person name="Kubasova T."/>
            <person name="Cejkova D."/>
            <person name="Rychlik I."/>
        </authorList>
    </citation>
    <scope>NUCLEOTIDE SEQUENCE [LARGE SCALE GENOMIC DNA]</scope>
    <source>
        <strain evidence="2 3">An537</strain>
    </source>
</reference>
<name>A0ABS2GFZ9_9FIRM</name>
<keyword evidence="3" id="KW-1185">Reference proteome</keyword>
<feature type="domain" description="HTH cro/C1-type" evidence="1">
    <location>
        <begin position="12"/>
        <end position="65"/>
    </location>
</feature>
<dbReference type="Proteomes" id="UP000707138">
    <property type="component" value="Unassembled WGS sequence"/>
</dbReference>
<proteinExistence type="predicted"/>
<evidence type="ECO:0000313" key="2">
    <source>
        <dbReference type="EMBL" id="MBM6913101.1"/>
    </source>
</evidence>
<dbReference type="EMBL" id="JACJLA010000012">
    <property type="protein sequence ID" value="MBM6913101.1"/>
    <property type="molecule type" value="Genomic_DNA"/>
</dbReference>
<comment type="caution">
    <text evidence="2">The sequence shown here is derived from an EMBL/GenBank/DDBJ whole genome shotgun (WGS) entry which is preliminary data.</text>
</comment>
<dbReference type="InterPro" id="IPR010982">
    <property type="entry name" value="Lambda_DNA-bd_dom_sf"/>
</dbReference>
<dbReference type="CDD" id="cd00093">
    <property type="entry name" value="HTH_XRE"/>
    <property type="match status" value="1"/>
</dbReference>
<organism evidence="2 3">
    <name type="scientific">Veillonella magna</name>
    <dbReference type="NCBI Taxonomy" id="464322"/>
    <lineage>
        <taxon>Bacteria</taxon>
        <taxon>Bacillati</taxon>
        <taxon>Bacillota</taxon>
        <taxon>Negativicutes</taxon>
        <taxon>Veillonellales</taxon>
        <taxon>Veillonellaceae</taxon>
        <taxon>Veillonella</taxon>
    </lineage>
</organism>
<dbReference type="PROSITE" id="PS50943">
    <property type="entry name" value="HTH_CROC1"/>
    <property type="match status" value="1"/>
</dbReference>
<accession>A0ABS2GFZ9</accession>
<gene>
    <name evidence="2" type="ORF">H6A01_07195</name>
</gene>
<evidence type="ECO:0000313" key="3">
    <source>
        <dbReference type="Proteomes" id="UP000707138"/>
    </source>
</evidence>